<organism evidence="1">
    <name type="scientific">Anguilla anguilla</name>
    <name type="common">European freshwater eel</name>
    <name type="synonym">Muraena anguilla</name>
    <dbReference type="NCBI Taxonomy" id="7936"/>
    <lineage>
        <taxon>Eukaryota</taxon>
        <taxon>Metazoa</taxon>
        <taxon>Chordata</taxon>
        <taxon>Craniata</taxon>
        <taxon>Vertebrata</taxon>
        <taxon>Euteleostomi</taxon>
        <taxon>Actinopterygii</taxon>
        <taxon>Neopterygii</taxon>
        <taxon>Teleostei</taxon>
        <taxon>Anguilliformes</taxon>
        <taxon>Anguillidae</taxon>
        <taxon>Anguilla</taxon>
    </lineage>
</organism>
<proteinExistence type="predicted"/>
<accession>A0A0E9P6Z3</accession>
<name>A0A0E9P6Z3_ANGAN</name>
<reference evidence="1" key="2">
    <citation type="journal article" date="2015" name="Fish Shellfish Immunol.">
        <title>Early steps in the European eel (Anguilla anguilla)-Vibrio vulnificus interaction in the gills: Role of the RtxA13 toxin.</title>
        <authorList>
            <person name="Callol A."/>
            <person name="Pajuelo D."/>
            <person name="Ebbesson L."/>
            <person name="Teles M."/>
            <person name="MacKenzie S."/>
            <person name="Amaro C."/>
        </authorList>
    </citation>
    <scope>NUCLEOTIDE SEQUENCE</scope>
</reference>
<evidence type="ECO:0000313" key="1">
    <source>
        <dbReference type="EMBL" id="JAH00391.1"/>
    </source>
</evidence>
<protein>
    <submittedName>
        <fullName evidence="1">Uncharacterized protein</fullName>
    </submittedName>
</protein>
<reference evidence="1" key="1">
    <citation type="submission" date="2014-11" db="EMBL/GenBank/DDBJ databases">
        <authorList>
            <person name="Amaro Gonzalez C."/>
        </authorList>
    </citation>
    <scope>NUCLEOTIDE SEQUENCE</scope>
</reference>
<dbReference type="AlphaFoldDB" id="A0A0E9P6Z3"/>
<dbReference type="EMBL" id="GBXM01108186">
    <property type="protein sequence ID" value="JAH00391.1"/>
    <property type="molecule type" value="Transcribed_RNA"/>
</dbReference>
<sequence>MFYSIFIKLGKLFEATFVTIISKWDNTSPLNRLGAKVFLPIN</sequence>